<dbReference type="PANTHER" id="PTHR11717">
    <property type="entry name" value="LOW MOLECULAR WEIGHT PROTEIN TYROSINE PHOSPHATASE"/>
    <property type="match status" value="1"/>
</dbReference>
<dbReference type="AlphaFoldDB" id="A0A943ECB2"/>
<dbReference type="InterPro" id="IPR017867">
    <property type="entry name" value="Tyr_phospatase_low_mol_wt"/>
</dbReference>
<proteinExistence type="inferred from homology"/>
<reference evidence="8" key="1">
    <citation type="submission" date="2021-02" db="EMBL/GenBank/DDBJ databases">
        <title>Infant gut strain persistence is associated with maternal origin, phylogeny, and functional potential including surface adhesion and iron acquisition.</title>
        <authorList>
            <person name="Lou Y.C."/>
        </authorList>
    </citation>
    <scope>NUCLEOTIDE SEQUENCE</scope>
    <source>
        <strain evidence="8">L3_106_000M1_dasL3_106_000M1_concoct_15</strain>
    </source>
</reference>
<feature type="domain" description="Phosphotyrosine protein phosphatase I" evidence="7">
    <location>
        <begin position="3"/>
        <end position="152"/>
    </location>
</feature>
<evidence type="ECO:0000313" key="9">
    <source>
        <dbReference type="Proteomes" id="UP000754226"/>
    </source>
</evidence>
<dbReference type="EC" id="3.1.3.48" evidence="2"/>
<evidence type="ECO:0000256" key="2">
    <source>
        <dbReference type="ARBA" id="ARBA00013064"/>
    </source>
</evidence>
<protein>
    <recommendedName>
        <fullName evidence="2">protein-tyrosine-phosphatase</fullName>
        <ecNumber evidence="2">3.1.3.48</ecNumber>
    </recommendedName>
</protein>
<organism evidence="8 9">
    <name type="scientific">Acidaminococcus intestini</name>
    <dbReference type="NCBI Taxonomy" id="187327"/>
    <lineage>
        <taxon>Bacteria</taxon>
        <taxon>Bacillati</taxon>
        <taxon>Bacillota</taxon>
        <taxon>Negativicutes</taxon>
        <taxon>Acidaminococcales</taxon>
        <taxon>Acidaminococcaceae</taxon>
        <taxon>Acidaminococcus</taxon>
    </lineage>
</organism>
<sequence>MAVKILFVCHGNICRSPVAEFVFRDIVKKAGQEADFLIASAATTTDEIFGGVGNPVYPPARETLLRHGIDPVGKRAVLLTRADYAFYDYLIGMDAENLHDMRRICGGDKAHKLSLLLDYTDHPRDVADPWYTRDFETSYRDIVAGCRALWSFLQKILPSADRKDLL</sequence>
<keyword evidence="3" id="KW-0378">Hydrolase</keyword>
<comment type="caution">
    <text evidence="8">The sequence shown here is derived from an EMBL/GenBank/DDBJ whole genome shotgun (WGS) entry which is preliminary data.</text>
</comment>
<dbReference type="InterPro" id="IPR036196">
    <property type="entry name" value="Ptyr_pPase_sf"/>
</dbReference>
<evidence type="ECO:0000256" key="3">
    <source>
        <dbReference type="ARBA" id="ARBA00022801"/>
    </source>
</evidence>
<evidence type="ECO:0000256" key="1">
    <source>
        <dbReference type="ARBA" id="ARBA00011063"/>
    </source>
</evidence>
<dbReference type="GO" id="GO:0004725">
    <property type="term" value="F:protein tyrosine phosphatase activity"/>
    <property type="evidence" value="ECO:0007669"/>
    <property type="project" value="UniProtKB-EC"/>
</dbReference>
<dbReference type="InterPro" id="IPR050438">
    <property type="entry name" value="LMW_PTPase"/>
</dbReference>
<feature type="active site" description="Proton donor" evidence="6">
    <location>
        <position position="128"/>
    </location>
</feature>
<dbReference type="Gene3D" id="3.40.50.2300">
    <property type="match status" value="1"/>
</dbReference>
<gene>
    <name evidence="8" type="ORF">KHX13_01670</name>
</gene>
<accession>A0A943ECB2</accession>
<feature type="active site" evidence="6">
    <location>
        <position position="15"/>
    </location>
</feature>
<evidence type="ECO:0000313" key="8">
    <source>
        <dbReference type="EMBL" id="MBS5519041.1"/>
    </source>
</evidence>
<dbReference type="SMART" id="SM00226">
    <property type="entry name" value="LMWPc"/>
    <property type="match status" value="1"/>
</dbReference>
<dbReference type="SUPFAM" id="SSF52788">
    <property type="entry name" value="Phosphotyrosine protein phosphatases I"/>
    <property type="match status" value="1"/>
</dbReference>
<dbReference type="PRINTS" id="PR00719">
    <property type="entry name" value="LMWPTPASE"/>
</dbReference>
<evidence type="ECO:0000256" key="4">
    <source>
        <dbReference type="ARBA" id="ARBA00022912"/>
    </source>
</evidence>
<name>A0A943ECB2_9FIRM</name>
<dbReference type="Pfam" id="PF01451">
    <property type="entry name" value="LMWPc"/>
    <property type="match status" value="1"/>
</dbReference>
<dbReference type="Proteomes" id="UP000754226">
    <property type="component" value="Unassembled WGS sequence"/>
</dbReference>
<evidence type="ECO:0000256" key="5">
    <source>
        <dbReference type="ARBA" id="ARBA00051722"/>
    </source>
</evidence>
<evidence type="ECO:0000259" key="7">
    <source>
        <dbReference type="SMART" id="SM00226"/>
    </source>
</evidence>
<comment type="similarity">
    <text evidence="1">Belongs to the low molecular weight phosphotyrosine protein phosphatase family.</text>
</comment>
<dbReference type="CDD" id="cd16343">
    <property type="entry name" value="LMWPTP"/>
    <property type="match status" value="1"/>
</dbReference>
<evidence type="ECO:0000256" key="6">
    <source>
        <dbReference type="PIRSR" id="PIRSR617867-1"/>
    </source>
</evidence>
<dbReference type="PANTHER" id="PTHR11717:SF7">
    <property type="entry name" value="LOW MOLECULAR WEIGHT PHOSPHOTYROSINE PROTEIN PHOSPHATASE"/>
    <property type="match status" value="1"/>
</dbReference>
<comment type="catalytic activity">
    <reaction evidence="5">
        <text>O-phospho-L-tyrosyl-[protein] + H2O = L-tyrosyl-[protein] + phosphate</text>
        <dbReference type="Rhea" id="RHEA:10684"/>
        <dbReference type="Rhea" id="RHEA-COMP:10136"/>
        <dbReference type="Rhea" id="RHEA-COMP:20101"/>
        <dbReference type="ChEBI" id="CHEBI:15377"/>
        <dbReference type="ChEBI" id="CHEBI:43474"/>
        <dbReference type="ChEBI" id="CHEBI:46858"/>
        <dbReference type="ChEBI" id="CHEBI:61978"/>
        <dbReference type="EC" id="3.1.3.48"/>
    </reaction>
</comment>
<dbReference type="InterPro" id="IPR023485">
    <property type="entry name" value="Ptyr_pPase"/>
</dbReference>
<keyword evidence="4" id="KW-0904">Protein phosphatase</keyword>
<dbReference type="EMBL" id="JAGZCZ010000002">
    <property type="protein sequence ID" value="MBS5519041.1"/>
    <property type="molecule type" value="Genomic_DNA"/>
</dbReference>
<feature type="active site" description="Nucleophile" evidence="6">
    <location>
        <position position="9"/>
    </location>
</feature>